<dbReference type="Proteomes" id="UP001287286">
    <property type="component" value="Unassembled WGS sequence"/>
</dbReference>
<evidence type="ECO:0000313" key="3">
    <source>
        <dbReference type="Proteomes" id="UP001287286"/>
    </source>
</evidence>
<feature type="region of interest" description="Disordered" evidence="1">
    <location>
        <begin position="160"/>
        <end position="196"/>
    </location>
</feature>
<evidence type="ECO:0000256" key="1">
    <source>
        <dbReference type="SAM" id="MobiDB-lite"/>
    </source>
</evidence>
<dbReference type="EMBL" id="JAWRVI010000015">
    <property type="protein sequence ID" value="KAK4090576.1"/>
    <property type="molecule type" value="Genomic_DNA"/>
</dbReference>
<gene>
    <name evidence="2" type="ORF">Purlil1_5248</name>
</gene>
<name>A0ABR0C393_PURLI</name>
<protein>
    <submittedName>
        <fullName evidence="2">Uncharacterized protein</fullName>
    </submittedName>
</protein>
<keyword evidence="3" id="KW-1185">Reference proteome</keyword>
<feature type="compositionally biased region" description="Basic residues" evidence="1">
    <location>
        <begin position="168"/>
        <end position="183"/>
    </location>
</feature>
<reference evidence="2 3" key="1">
    <citation type="journal article" date="2024" name="Microbiol. Resour. Announc.">
        <title>Genome annotations for the ascomycete fungi Trichoderma harzianum, Trichoderma aggressivum, and Purpureocillium lilacinum.</title>
        <authorList>
            <person name="Beijen E.P.W."/>
            <person name="Ohm R.A."/>
        </authorList>
    </citation>
    <scope>NUCLEOTIDE SEQUENCE [LARGE SCALE GENOMIC DNA]</scope>
    <source>
        <strain evidence="2 3">CBS 150709</strain>
    </source>
</reference>
<sequence length="271" mass="28993">MLRTTSCDNVAMGPGANPFEGKRQGAHQLLGTIELSLPLPIAHRESSVKRRASVAEPRTNGAASQGRAATGADQRACSAHPGRIEAIIVEGPDAPGPGGGRTHIRQLSKAHQHHHGRAAPDTAHPWPIQRNVSTQHPLSAPPIVISPGFTTPWHDQMRPLEATASKQRAPRQQRKHTTRRRAAMPHPPSALGLDGDTAAAGRLRDVAAATREARVHPIAKYYEYDLTNPALPADNVCVPEHEEPCAACCVTDKAHPAQRRLAGPLLARFGG</sequence>
<evidence type="ECO:0000313" key="2">
    <source>
        <dbReference type="EMBL" id="KAK4090576.1"/>
    </source>
</evidence>
<accession>A0ABR0C393</accession>
<organism evidence="2 3">
    <name type="scientific">Purpureocillium lilacinum</name>
    <name type="common">Paecilomyces lilacinus</name>
    <dbReference type="NCBI Taxonomy" id="33203"/>
    <lineage>
        <taxon>Eukaryota</taxon>
        <taxon>Fungi</taxon>
        <taxon>Dikarya</taxon>
        <taxon>Ascomycota</taxon>
        <taxon>Pezizomycotina</taxon>
        <taxon>Sordariomycetes</taxon>
        <taxon>Hypocreomycetidae</taxon>
        <taxon>Hypocreales</taxon>
        <taxon>Ophiocordycipitaceae</taxon>
        <taxon>Purpureocillium</taxon>
    </lineage>
</organism>
<feature type="region of interest" description="Disordered" evidence="1">
    <location>
        <begin position="48"/>
        <end position="74"/>
    </location>
</feature>
<comment type="caution">
    <text evidence="2">The sequence shown here is derived from an EMBL/GenBank/DDBJ whole genome shotgun (WGS) entry which is preliminary data.</text>
</comment>
<proteinExistence type="predicted"/>